<keyword evidence="1" id="KW-0812">Transmembrane</keyword>
<name>A0AAN8YA33_SOLBU</name>
<dbReference type="AlphaFoldDB" id="A0AAN8YA33"/>
<protein>
    <submittedName>
        <fullName evidence="2">Uncharacterized protein</fullName>
    </submittedName>
</protein>
<evidence type="ECO:0000313" key="2">
    <source>
        <dbReference type="EMBL" id="KAK6785349.1"/>
    </source>
</evidence>
<reference evidence="2 3" key="1">
    <citation type="submission" date="2024-02" db="EMBL/GenBank/DDBJ databases">
        <title>de novo genome assembly of Solanum bulbocastanum strain 11H21.</title>
        <authorList>
            <person name="Hosaka A.J."/>
        </authorList>
    </citation>
    <scope>NUCLEOTIDE SEQUENCE [LARGE SCALE GENOMIC DNA]</scope>
    <source>
        <tissue evidence="2">Young leaves</tissue>
    </source>
</reference>
<dbReference type="Proteomes" id="UP001371456">
    <property type="component" value="Unassembled WGS sequence"/>
</dbReference>
<organism evidence="2 3">
    <name type="scientific">Solanum bulbocastanum</name>
    <name type="common">Wild potato</name>
    <dbReference type="NCBI Taxonomy" id="147425"/>
    <lineage>
        <taxon>Eukaryota</taxon>
        <taxon>Viridiplantae</taxon>
        <taxon>Streptophyta</taxon>
        <taxon>Embryophyta</taxon>
        <taxon>Tracheophyta</taxon>
        <taxon>Spermatophyta</taxon>
        <taxon>Magnoliopsida</taxon>
        <taxon>eudicotyledons</taxon>
        <taxon>Gunneridae</taxon>
        <taxon>Pentapetalae</taxon>
        <taxon>asterids</taxon>
        <taxon>lamiids</taxon>
        <taxon>Solanales</taxon>
        <taxon>Solanaceae</taxon>
        <taxon>Solanoideae</taxon>
        <taxon>Solaneae</taxon>
        <taxon>Solanum</taxon>
    </lineage>
</organism>
<sequence>MNGLILGIIFGVLMIPISVISYKM</sequence>
<keyword evidence="1" id="KW-0472">Membrane</keyword>
<evidence type="ECO:0000313" key="3">
    <source>
        <dbReference type="Proteomes" id="UP001371456"/>
    </source>
</evidence>
<proteinExistence type="predicted"/>
<accession>A0AAN8YA33</accession>
<comment type="caution">
    <text evidence="2">The sequence shown here is derived from an EMBL/GenBank/DDBJ whole genome shotgun (WGS) entry which is preliminary data.</text>
</comment>
<gene>
    <name evidence="2" type="ORF">RDI58_018804</name>
</gene>
<feature type="transmembrane region" description="Helical" evidence="1">
    <location>
        <begin position="6"/>
        <end position="22"/>
    </location>
</feature>
<evidence type="ECO:0000256" key="1">
    <source>
        <dbReference type="SAM" id="Phobius"/>
    </source>
</evidence>
<keyword evidence="3" id="KW-1185">Reference proteome</keyword>
<dbReference type="EMBL" id="JBANQN010000007">
    <property type="protein sequence ID" value="KAK6785349.1"/>
    <property type="molecule type" value="Genomic_DNA"/>
</dbReference>
<keyword evidence="1" id="KW-1133">Transmembrane helix</keyword>